<accession>A0A6D2HWS4</accession>
<gene>
    <name evidence="2" type="ORF">MERR_LOCUS8721</name>
</gene>
<comment type="caution">
    <text evidence="2">The sequence shown here is derived from an EMBL/GenBank/DDBJ whole genome shotgun (WGS) entry which is preliminary data.</text>
</comment>
<feature type="region of interest" description="Disordered" evidence="1">
    <location>
        <begin position="69"/>
        <end position="120"/>
    </location>
</feature>
<dbReference type="Proteomes" id="UP000467841">
    <property type="component" value="Unassembled WGS sequence"/>
</dbReference>
<evidence type="ECO:0000256" key="1">
    <source>
        <dbReference type="SAM" id="MobiDB-lite"/>
    </source>
</evidence>
<feature type="compositionally biased region" description="Basic and acidic residues" evidence="1">
    <location>
        <begin position="69"/>
        <end position="103"/>
    </location>
</feature>
<feature type="region of interest" description="Disordered" evidence="1">
    <location>
        <begin position="252"/>
        <end position="271"/>
    </location>
</feature>
<keyword evidence="3" id="KW-1185">Reference proteome</keyword>
<reference evidence="2" key="1">
    <citation type="submission" date="2020-01" db="EMBL/GenBank/DDBJ databases">
        <authorList>
            <person name="Mishra B."/>
        </authorList>
    </citation>
    <scope>NUCLEOTIDE SEQUENCE [LARGE SCALE GENOMIC DNA]</scope>
</reference>
<name>A0A6D2HWS4_9BRAS</name>
<protein>
    <submittedName>
        <fullName evidence="2">Uncharacterized protein</fullName>
    </submittedName>
</protein>
<feature type="compositionally biased region" description="Polar residues" evidence="1">
    <location>
        <begin position="253"/>
        <end position="265"/>
    </location>
</feature>
<proteinExistence type="predicted"/>
<sequence>MNLHPVFHVSMLRKHTRDPSAIEPERVEGLQSNLTYPEGPIRLGDQRVRKLKNREIPHIQLHITRRIRGEREQQGGSVERENIKEDHRRSVEEESARGQREAIVRGGKASSKMGRDTGTMLRRDGKINTLGLEELCCRNLCEVVTGNLLEREVMPSDLLCCEVVSGNLRGRLCWQISFVCKIVMGNLRGRLCRQILFHGYAAKPRVHANMVVRKAHMLSMTPMWKDHGRLSRQIFRGSCGYSSEAREALPQNRGCSQAHSRTSEPNRIGSVEAVHEGRKTRRITWSAALAEYGTI</sequence>
<evidence type="ECO:0000313" key="3">
    <source>
        <dbReference type="Proteomes" id="UP000467841"/>
    </source>
</evidence>
<dbReference type="OrthoDB" id="1633836at2759"/>
<dbReference type="EMBL" id="CACVBM020000621">
    <property type="protein sequence ID" value="CAA7021486.1"/>
    <property type="molecule type" value="Genomic_DNA"/>
</dbReference>
<dbReference type="AlphaFoldDB" id="A0A6D2HWS4"/>
<dbReference type="PANTHER" id="PTHR46148:SF57">
    <property type="entry name" value="OS12G0499874 PROTEIN"/>
    <property type="match status" value="1"/>
</dbReference>
<dbReference type="PANTHER" id="PTHR46148">
    <property type="entry name" value="CHROMO DOMAIN-CONTAINING PROTEIN"/>
    <property type="match status" value="1"/>
</dbReference>
<organism evidence="2 3">
    <name type="scientific">Microthlaspi erraticum</name>
    <dbReference type="NCBI Taxonomy" id="1685480"/>
    <lineage>
        <taxon>Eukaryota</taxon>
        <taxon>Viridiplantae</taxon>
        <taxon>Streptophyta</taxon>
        <taxon>Embryophyta</taxon>
        <taxon>Tracheophyta</taxon>
        <taxon>Spermatophyta</taxon>
        <taxon>Magnoliopsida</taxon>
        <taxon>eudicotyledons</taxon>
        <taxon>Gunneridae</taxon>
        <taxon>Pentapetalae</taxon>
        <taxon>rosids</taxon>
        <taxon>malvids</taxon>
        <taxon>Brassicales</taxon>
        <taxon>Brassicaceae</taxon>
        <taxon>Coluteocarpeae</taxon>
        <taxon>Microthlaspi</taxon>
    </lineage>
</organism>
<evidence type="ECO:0000313" key="2">
    <source>
        <dbReference type="EMBL" id="CAA7021486.1"/>
    </source>
</evidence>